<keyword evidence="1" id="KW-0378">Hydrolase</keyword>
<evidence type="ECO:0000313" key="3">
    <source>
        <dbReference type="EMBL" id="KIH91491.1"/>
    </source>
</evidence>
<dbReference type="InterPro" id="IPR025213">
    <property type="entry name" value="Sim4_Fta2"/>
</dbReference>
<dbReference type="OrthoDB" id="3432781at2759"/>
<name>A0A0C2IR51_9PEZI</name>
<sequence>MEFLEYLGEGSHAHVVKVKIKGKDYALKLFRFAYDWDWTGPGEYPINEDRAHFALMAQYAEPFNCECRAFGRLQESGHTNLALECYGYILLDEAHELALQDKFHLEFNGSMDVPGREDQRGNCPGARTGKPPPIRGILKELGNPDDINDDDPPNLSVPAARRILQDTIKFQQLGIINLDVRRNQMFNNRFCDLSTAVTVPHFITTPELNPQLLPHEKQMLERETFLTSRMDYLAFEQLLYVALEDRQQTSKVFQKVPAFPTATRRDRRYTERYNLRKNSRRRLQNAEGVYTYVDPRRYDWKARINTRGTGRRRLSRYHIKKLPERWYYECTPEEAESIKYEYMPILALEYKVKDGLIFPEDEGVGLWLLRQKQMEEKATAGSDDGSDCANEEHA</sequence>
<dbReference type="Pfam" id="PF13095">
    <property type="entry name" value="FTA2"/>
    <property type="match status" value="1"/>
</dbReference>
<feature type="region of interest" description="Disordered" evidence="2">
    <location>
        <begin position="114"/>
        <end position="135"/>
    </location>
</feature>
<dbReference type="PROSITE" id="PS00690">
    <property type="entry name" value="DEAH_ATP_HELICASE"/>
    <property type="match status" value="1"/>
</dbReference>
<evidence type="ECO:0000256" key="1">
    <source>
        <dbReference type="ARBA" id="ARBA00022801"/>
    </source>
</evidence>
<proteinExistence type="predicted"/>
<dbReference type="GO" id="GO:0016787">
    <property type="term" value="F:hydrolase activity"/>
    <property type="evidence" value="ECO:0007669"/>
    <property type="project" value="UniProtKB-KW"/>
</dbReference>
<dbReference type="RefSeq" id="XP_040619501.1">
    <property type="nucleotide sequence ID" value="XM_040760085.1"/>
</dbReference>
<accession>A0A0C2IR51</accession>
<comment type="caution">
    <text evidence="3">The sequence shown here is derived from an EMBL/GenBank/DDBJ whole genome shotgun (WGS) entry which is preliminary data.</text>
</comment>
<dbReference type="VEuPathDB" id="FungiDB:SPBR_01775"/>
<evidence type="ECO:0000313" key="4">
    <source>
        <dbReference type="Proteomes" id="UP000031575"/>
    </source>
</evidence>
<keyword evidence="4" id="KW-1185">Reference proteome</keyword>
<reference evidence="3 4" key="1">
    <citation type="journal article" date="2014" name="BMC Genomics">
        <title>Comparative genomics of the major fungal agents of human and animal Sporotrichosis: Sporothrix schenckii and Sporothrix brasiliensis.</title>
        <authorList>
            <person name="Teixeira M.M."/>
            <person name="de Almeida L.G."/>
            <person name="Kubitschek-Barreira P."/>
            <person name="Alves F.L."/>
            <person name="Kioshima E.S."/>
            <person name="Abadio A.K."/>
            <person name="Fernandes L."/>
            <person name="Derengowski L.S."/>
            <person name="Ferreira K.S."/>
            <person name="Souza R.C."/>
            <person name="Ruiz J.C."/>
            <person name="de Andrade N.C."/>
            <person name="Paes H.C."/>
            <person name="Nicola A.M."/>
            <person name="Albuquerque P."/>
            <person name="Gerber A.L."/>
            <person name="Martins V.P."/>
            <person name="Peconick L.D."/>
            <person name="Neto A.V."/>
            <person name="Chaucanez C.B."/>
            <person name="Silva P.A."/>
            <person name="Cunha O.L."/>
            <person name="de Oliveira F.F."/>
            <person name="dos Santos T.C."/>
            <person name="Barros A.L."/>
            <person name="Soares M.A."/>
            <person name="de Oliveira L.M."/>
            <person name="Marini M.M."/>
            <person name="Villalobos-Duno H."/>
            <person name="Cunha M.M."/>
            <person name="de Hoog S."/>
            <person name="da Silveira J.F."/>
            <person name="Henrissat B."/>
            <person name="Nino-Vega G.A."/>
            <person name="Cisalpino P.S."/>
            <person name="Mora-Montes H.M."/>
            <person name="Almeida S.R."/>
            <person name="Stajich J.E."/>
            <person name="Lopes-Bezerra L.M."/>
            <person name="Vasconcelos A.T."/>
            <person name="Felipe M.S."/>
        </authorList>
    </citation>
    <scope>NUCLEOTIDE SEQUENCE [LARGE SCALE GENOMIC DNA]</scope>
    <source>
        <strain evidence="3 4">5110</strain>
    </source>
</reference>
<evidence type="ECO:0000256" key="2">
    <source>
        <dbReference type="SAM" id="MobiDB-lite"/>
    </source>
</evidence>
<dbReference type="HOGENOM" id="CLU_042091_0_1_1"/>
<dbReference type="EMBL" id="AWTV01000007">
    <property type="protein sequence ID" value="KIH91491.1"/>
    <property type="molecule type" value="Genomic_DNA"/>
</dbReference>
<dbReference type="Proteomes" id="UP000031575">
    <property type="component" value="Unassembled WGS sequence"/>
</dbReference>
<dbReference type="GeneID" id="63675006"/>
<protein>
    <recommendedName>
        <fullName evidence="5">Protein kinase domain-containing protein</fullName>
    </recommendedName>
</protein>
<dbReference type="InterPro" id="IPR002464">
    <property type="entry name" value="DNA/RNA_helicase_DEAH_CS"/>
</dbReference>
<dbReference type="AlphaFoldDB" id="A0A0C2IR51"/>
<evidence type="ECO:0008006" key="5">
    <source>
        <dbReference type="Google" id="ProtNLM"/>
    </source>
</evidence>
<gene>
    <name evidence="3" type="ORF">SPBR_01775</name>
</gene>
<organism evidence="3 4">
    <name type="scientific">Sporothrix brasiliensis 5110</name>
    <dbReference type="NCBI Taxonomy" id="1398154"/>
    <lineage>
        <taxon>Eukaryota</taxon>
        <taxon>Fungi</taxon>
        <taxon>Dikarya</taxon>
        <taxon>Ascomycota</taxon>
        <taxon>Pezizomycotina</taxon>
        <taxon>Sordariomycetes</taxon>
        <taxon>Sordariomycetidae</taxon>
        <taxon>Ophiostomatales</taxon>
        <taxon>Ophiostomataceae</taxon>
        <taxon>Sporothrix</taxon>
    </lineage>
</organism>